<dbReference type="Pfam" id="PF03283">
    <property type="entry name" value="PAE"/>
    <property type="match status" value="1"/>
</dbReference>
<sequence length="1162" mass="132904">MNDEESPSLSVLSSEQQQQRPLQYSMQFQQQQQQQSKLSTKLSNSAQQQQQQQQQLFAQLAHQYSAMHLQWLSNSSVTCNDGTRAGYYIRQSPNGSKRWLIFLEGGWYCMSKQACDQRWYKMRDFMTSFRWSQYKTVSGILSSSPTINPYWWNANHVFIPYCSSDIWSGDQPANHQSSQMTMSFLGSRIIDEVIGELIRSPKYQFLHAKFVLLAGSSAGAAGVMINLDRVAKQIADSGSMADVRGLADSVHPNSSSSTAPCTDGFCPPTETIRGAYRLWNSRVPESCAKQYPQEPWRCFFGYRLYPTLSTPLFIVQFQYDEFQLYMDGIVTGGGGGVGQGGHGFGNGGLINDQERIHYIRSLSEQMIKTLTNVSACFIPSCMAHILLTKLDWYKIPIQDKEGGSKFLKPSSSSSTMTISTLLDSNNNQINSRTSADSSMVIIIIIDRKISTTTSTTTISTLIDSMIQNDDNRYYHQEESSKSLLHTYYQPQSSLSNRNSYWNPSSSSFYPQQQHHELRICHYRLIDKHQYPERNHECPRLQFNHNQPSTTSSNTNDNLFKDFTVMIYDNLNDHFNPDKQQLNLGQNGQQQQHRILMQQINKKWLLFNDIDLNSLQYYSRTLSLKEYHQHFGFTFVQHEKWGKLMSVYIKRSPVEYNYEFYTINNPLQQTSIRRSYQYQTQWILISGFHNSHLILYENEDNEKIQYLKSPLNRQPDANICIDSDHTKIRLISVETKCEQHELESTKNILTKISYGFTYKRHWLYLVSIEEQKIFIINYELFLQKRLNEKYPLQTKSINEFLIDCNSLVVNNDENSLIKIDKEFHYDTGNENDFTTISMIETKTTTTASSLILKFGQGNRIAGIIILILLIMILIVVILFTIFLIFEFYIYPLNQKPRHGFRLRRRHPHGEEVVEEEVEVDETGQQQQQQDYDGNVSDGETSTTTLLSPQTNSQSSLSSEVNIQGIQQQQPSYNLQEQPTPPSAEPLKQRKSPRTGRKSPKTGGKSPKTGRKTKPKSKPKTKPKSIPKLKPELSKPKSIPKPKPDSSQSKSQPELSKSKSIPKSIPKPKPDSSQSKSQPELSKSKSIPKSKPELSKSKPKPKSKPKSKPELSKSKSKSFTPELSKSKSVAAPVAPPPPQSSSKEKRLQSNLEDPMSDTMSETKS</sequence>
<comment type="similarity">
    <text evidence="1">Belongs to the pectinacetylesterase family. Notum subfamily.</text>
</comment>
<evidence type="ECO:0000313" key="4">
    <source>
        <dbReference type="EMBL" id="KAH9412807.1"/>
    </source>
</evidence>
<keyword evidence="5" id="KW-1185">Reference proteome</keyword>
<dbReference type="InterPro" id="IPR004963">
    <property type="entry name" value="PAE/NOTUM"/>
</dbReference>
<dbReference type="Proteomes" id="UP000887458">
    <property type="component" value="Unassembled WGS sequence"/>
</dbReference>
<feature type="compositionally biased region" description="Basic residues" evidence="2">
    <location>
        <begin position="1095"/>
        <end position="1104"/>
    </location>
</feature>
<feature type="compositionally biased region" description="Basic residues" evidence="2">
    <location>
        <begin position="987"/>
        <end position="998"/>
    </location>
</feature>
<feature type="compositionally biased region" description="Polar residues" evidence="2">
    <location>
        <begin position="958"/>
        <end position="976"/>
    </location>
</feature>
<dbReference type="PANTHER" id="PTHR21562:SF122">
    <property type="entry name" value="PALMITOLEOYL-PROTEIN CARBOXYLESTERASE NOTUM"/>
    <property type="match status" value="1"/>
</dbReference>
<evidence type="ECO:0000256" key="3">
    <source>
        <dbReference type="SAM" id="Phobius"/>
    </source>
</evidence>
<feature type="compositionally biased region" description="Basic residues" evidence="2">
    <location>
        <begin position="1006"/>
        <end position="1025"/>
    </location>
</feature>
<evidence type="ECO:0000256" key="1">
    <source>
        <dbReference type="ARBA" id="ARBA00010213"/>
    </source>
</evidence>
<reference evidence="4 5" key="2">
    <citation type="journal article" date="2022" name="Mol. Biol. Evol.">
        <title>Comparative Genomics Reveals Insights into the Divergent Evolution of Astigmatic Mites and Household Pest Adaptations.</title>
        <authorList>
            <person name="Xiong Q."/>
            <person name="Wan A.T."/>
            <person name="Liu X."/>
            <person name="Fung C.S."/>
            <person name="Xiao X."/>
            <person name="Malainual N."/>
            <person name="Hou J."/>
            <person name="Wang L."/>
            <person name="Wang M."/>
            <person name="Yang K.Y."/>
            <person name="Cui Y."/>
            <person name="Leung E.L."/>
            <person name="Nong W."/>
            <person name="Shin S.K."/>
            <person name="Au S.W."/>
            <person name="Jeong K.Y."/>
            <person name="Chew F.T."/>
            <person name="Hui J.H."/>
            <person name="Leung T.F."/>
            <person name="Tungtrongchitr A."/>
            <person name="Zhong N."/>
            <person name="Liu Z."/>
            <person name="Tsui S.K."/>
        </authorList>
    </citation>
    <scope>NUCLEOTIDE SEQUENCE [LARGE SCALE GENOMIC DNA]</scope>
    <source>
        <strain evidence="4">Derp</strain>
    </source>
</reference>
<accession>A0ABQ8IR63</accession>
<keyword evidence="3" id="KW-0812">Transmembrane</keyword>
<name>A0ABQ8IR63_DERPT</name>
<protein>
    <submittedName>
        <fullName evidence="4">Uncharacterized protein</fullName>
    </submittedName>
</protein>
<proteinExistence type="inferred from homology"/>
<feature type="compositionally biased region" description="Low complexity" evidence="2">
    <location>
        <begin position="1043"/>
        <end position="1062"/>
    </location>
</feature>
<dbReference type="PANTHER" id="PTHR21562">
    <property type="entry name" value="NOTUM-RELATED"/>
    <property type="match status" value="1"/>
</dbReference>
<dbReference type="EMBL" id="NJHN03000128">
    <property type="protein sequence ID" value="KAH9412807.1"/>
    <property type="molecule type" value="Genomic_DNA"/>
</dbReference>
<keyword evidence="3" id="KW-1133">Transmembrane helix</keyword>
<feature type="compositionally biased region" description="Low complexity" evidence="2">
    <location>
        <begin position="7"/>
        <end position="19"/>
    </location>
</feature>
<feature type="transmembrane region" description="Helical" evidence="3">
    <location>
        <begin position="859"/>
        <end position="888"/>
    </location>
</feature>
<feature type="region of interest" description="Disordered" evidence="2">
    <location>
        <begin position="1"/>
        <end position="30"/>
    </location>
</feature>
<feature type="compositionally biased region" description="Low complexity" evidence="2">
    <location>
        <begin position="1069"/>
        <end position="1087"/>
    </location>
</feature>
<evidence type="ECO:0000256" key="2">
    <source>
        <dbReference type="SAM" id="MobiDB-lite"/>
    </source>
</evidence>
<evidence type="ECO:0000313" key="5">
    <source>
        <dbReference type="Proteomes" id="UP000887458"/>
    </source>
</evidence>
<feature type="region of interest" description="Disordered" evidence="2">
    <location>
        <begin position="910"/>
        <end position="1162"/>
    </location>
</feature>
<feature type="compositionally biased region" description="Acidic residues" evidence="2">
    <location>
        <begin position="911"/>
        <end position="920"/>
    </location>
</feature>
<organism evidence="4 5">
    <name type="scientific">Dermatophagoides pteronyssinus</name>
    <name type="common">European house dust mite</name>
    <dbReference type="NCBI Taxonomy" id="6956"/>
    <lineage>
        <taxon>Eukaryota</taxon>
        <taxon>Metazoa</taxon>
        <taxon>Ecdysozoa</taxon>
        <taxon>Arthropoda</taxon>
        <taxon>Chelicerata</taxon>
        <taxon>Arachnida</taxon>
        <taxon>Acari</taxon>
        <taxon>Acariformes</taxon>
        <taxon>Sarcoptiformes</taxon>
        <taxon>Astigmata</taxon>
        <taxon>Psoroptidia</taxon>
        <taxon>Analgoidea</taxon>
        <taxon>Pyroglyphidae</taxon>
        <taxon>Dermatophagoidinae</taxon>
        <taxon>Dermatophagoides</taxon>
    </lineage>
</organism>
<keyword evidence="3" id="KW-0472">Membrane</keyword>
<reference evidence="4 5" key="1">
    <citation type="journal article" date="2018" name="J. Allergy Clin. Immunol.">
        <title>High-quality assembly of Dermatophagoides pteronyssinus genome and transcriptome reveals a wide range of novel allergens.</title>
        <authorList>
            <person name="Liu X.Y."/>
            <person name="Yang K.Y."/>
            <person name="Wang M.Q."/>
            <person name="Kwok J.S."/>
            <person name="Zeng X."/>
            <person name="Yang Z."/>
            <person name="Xiao X.J."/>
            <person name="Lau C.P."/>
            <person name="Li Y."/>
            <person name="Huang Z.M."/>
            <person name="Ba J.G."/>
            <person name="Yim A.K."/>
            <person name="Ouyang C.Y."/>
            <person name="Ngai S.M."/>
            <person name="Chan T.F."/>
            <person name="Leung E.L."/>
            <person name="Liu L."/>
            <person name="Liu Z.G."/>
            <person name="Tsui S.K."/>
        </authorList>
    </citation>
    <scope>NUCLEOTIDE SEQUENCE [LARGE SCALE GENOMIC DNA]</scope>
    <source>
        <strain evidence="4">Derp</strain>
    </source>
</reference>
<comment type="caution">
    <text evidence="4">The sequence shown here is derived from an EMBL/GenBank/DDBJ whole genome shotgun (WGS) entry which is preliminary data.</text>
</comment>
<gene>
    <name evidence="4" type="ORF">DERP_009789</name>
</gene>
<feature type="compositionally biased region" description="Low complexity" evidence="2">
    <location>
        <begin position="939"/>
        <end position="957"/>
    </location>
</feature>